<dbReference type="PANTHER" id="PTHR11655">
    <property type="entry name" value="60S/50S RIBOSOMAL PROTEIN L6/L9"/>
    <property type="match status" value="1"/>
</dbReference>
<keyword evidence="2 4" id="KW-0689">Ribosomal protein</keyword>
<dbReference type="PANTHER" id="PTHR11655:SF14">
    <property type="entry name" value="LARGE RIBOSOMAL SUBUNIT PROTEIN UL6M"/>
    <property type="match status" value="1"/>
</dbReference>
<dbReference type="Proteomes" id="UP000176939">
    <property type="component" value="Unassembled WGS sequence"/>
</dbReference>
<dbReference type="PROSITE" id="PS00525">
    <property type="entry name" value="RIBOSOMAL_L6_1"/>
    <property type="match status" value="1"/>
</dbReference>
<keyword evidence="4 6" id="KW-0699">rRNA-binding</keyword>
<dbReference type="GO" id="GO:0002181">
    <property type="term" value="P:cytoplasmic translation"/>
    <property type="evidence" value="ECO:0007669"/>
    <property type="project" value="TreeGrafter"/>
</dbReference>
<evidence type="ECO:0000256" key="4">
    <source>
        <dbReference type="HAMAP-Rule" id="MF_01365"/>
    </source>
</evidence>
<dbReference type="InterPro" id="IPR000702">
    <property type="entry name" value="Ribosomal_uL6-like"/>
</dbReference>
<dbReference type="SUPFAM" id="SSF56053">
    <property type="entry name" value="Ribosomal protein L6"/>
    <property type="match status" value="2"/>
</dbReference>
<dbReference type="GO" id="GO:0022625">
    <property type="term" value="C:cytosolic large ribosomal subunit"/>
    <property type="evidence" value="ECO:0007669"/>
    <property type="project" value="UniProtKB-UniRule"/>
</dbReference>
<name>A0A1F7X6I2_9BACT</name>
<dbReference type="InterPro" id="IPR019906">
    <property type="entry name" value="Ribosomal_uL6_bac-type"/>
</dbReference>
<dbReference type="FunFam" id="3.90.930.12:FF:000001">
    <property type="entry name" value="50S ribosomal protein L6"/>
    <property type="match status" value="1"/>
</dbReference>
<dbReference type="EMBL" id="MGFQ01000005">
    <property type="protein sequence ID" value="OGM10591.1"/>
    <property type="molecule type" value="Genomic_DNA"/>
</dbReference>
<evidence type="ECO:0000313" key="9">
    <source>
        <dbReference type="Proteomes" id="UP000176939"/>
    </source>
</evidence>
<evidence type="ECO:0000256" key="2">
    <source>
        <dbReference type="ARBA" id="ARBA00022980"/>
    </source>
</evidence>
<dbReference type="PIRSF" id="PIRSF002162">
    <property type="entry name" value="Ribosomal_L6"/>
    <property type="match status" value="1"/>
</dbReference>
<dbReference type="InterPro" id="IPR020040">
    <property type="entry name" value="Ribosomal_uL6_a/b-dom"/>
</dbReference>
<reference evidence="8 9" key="1">
    <citation type="journal article" date="2016" name="Nat. Commun.">
        <title>Thousands of microbial genomes shed light on interconnected biogeochemical processes in an aquifer system.</title>
        <authorList>
            <person name="Anantharaman K."/>
            <person name="Brown C.T."/>
            <person name="Hug L.A."/>
            <person name="Sharon I."/>
            <person name="Castelle C.J."/>
            <person name="Probst A.J."/>
            <person name="Thomas B.C."/>
            <person name="Singh A."/>
            <person name="Wilkins M.J."/>
            <person name="Karaoz U."/>
            <person name="Brodie E.L."/>
            <person name="Williams K.H."/>
            <person name="Hubbard S.S."/>
            <person name="Banfield J.F."/>
        </authorList>
    </citation>
    <scope>NUCLEOTIDE SEQUENCE [LARGE SCALE GENOMIC DNA]</scope>
</reference>
<feature type="domain" description="Large ribosomal subunit protein uL6 alpha-beta" evidence="7">
    <location>
        <begin position="11"/>
        <end position="82"/>
    </location>
</feature>
<gene>
    <name evidence="4" type="primary">rplF</name>
    <name evidence="8" type="ORF">A2Z67_04315</name>
</gene>
<dbReference type="InterPro" id="IPR002358">
    <property type="entry name" value="Ribosomal_uL6_CS"/>
</dbReference>
<dbReference type="GO" id="GO:0003735">
    <property type="term" value="F:structural constituent of ribosome"/>
    <property type="evidence" value="ECO:0007669"/>
    <property type="project" value="UniProtKB-UniRule"/>
</dbReference>
<keyword evidence="3 4" id="KW-0687">Ribonucleoprotein</keyword>
<dbReference type="GO" id="GO:0019843">
    <property type="term" value="F:rRNA binding"/>
    <property type="evidence" value="ECO:0007669"/>
    <property type="project" value="UniProtKB-UniRule"/>
</dbReference>
<accession>A0A1F7X6I2</accession>
<comment type="subunit">
    <text evidence="4">Part of the 50S ribosomal subunit.</text>
</comment>
<evidence type="ECO:0000256" key="3">
    <source>
        <dbReference type="ARBA" id="ARBA00023274"/>
    </source>
</evidence>
<feature type="domain" description="Large ribosomal subunit protein uL6 alpha-beta" evidence="7">
    <location>
        <begin position="90"/>
        <end position="163"/>
    </location>
</feature>
<protein>
    <recommendedName>
        <fullName evidence="4">Large ribosomal subunit protein uL6</fullName>
    </recommendedName>
</protein>
<evidence type="ECO:0000256" key="1">
    <source>
        <dbReference type="ARBA" id="ARBA00009356"/>
    </source>
</evidence>
<dbReference type="InterPro" id="IPR036789">
    <property type="entry name" value="Ribosomal_uL6-like_a/b-dom_sf"/>
</dbReference>
<dbReference type="Gene3D" id="3.90.930.12">
    <property type="entry name" value="Ribosomal protein L6, alpha-beta domain"/>
    <property type="match status" value="2"/>
</dbReference>
<proteinExistence type="inferred from homology"/>
<comment type="caution">
    <text evidence="8">The sequence shown here is derived from an EMBL/GenBank/DDBJ whole genome shotgun (WGS) entry which is preliminary data.</text>
</comment>
<evidence type="ECO:0000256" key="5">
    <source>
        <dbReference type="RuleBase" id="RU003869"/>
    </source>
</evidence>
<dbReference type="PRINTS" id="PR00059">
    <property type="entry name" value="RIBOSOMALL6"/>
</dbReference>
<organism evidence="8 9">
    <name type="scientific">Candidatus Woesebacteria bacterium RBG_13_36_22</name>
    <dbReference type="NCBI Taxonomy" id="1802478"/>
    <lineage>
        <taxon>Bacteria</taxon>
        <taxon>Candidatus Woeseibacteriota</taxon>
    </lineage>
</organism>
<dbReference type="AlphaFoldDB" id="A0A1F7X6I2"/>
<comment type="function">
    <text evidence="4 6">This protein binds to the 23S rRNA, and is important in its secondary structure. It is located near the subunit interface in the base of the L7/L12 stalk, and near the tRNA binding site of the peptidyltransferase center.</text>
</comment>
<dbReference type="Pfam" id="PF00347">
    <property type="entry name" value="Ribosomal_L6"/>
    <property type="match status" value="2"/>
</dbReference>
<evidence type="ECO:0000256" key="6">
    <source>
        <dbReference type="RuleBase" id="RU003870"/>
    </source>
</evidence>
<dbReference type="NCBIfam" id="TIGR03654">
    <property type="entry name" value="L6_bact"/>
    <property type="match status" value="1"/>
</dbReference>
<evidence type="ECO:0000313" key="8">
    <source>
        <dbReference type="EMBL" id="OGM10591.1"/>
    </source>
</evidence>
<dbReference type="HAMAP" id="MF_01365_B">
    <property type="entry name" value="Ribosomal_uL6_B"/>
    <property type="match status" value="1"/>
</dbReference>
<keyword evidence="4 6" id="KW-0694">RNA-binding</keyword>
<comment type="similarity">
    <text evidence="1 4 5">Belongs to the universal ribosomal protein uL6 family.</text>
</comment>
<sequence length="183" mass="19605">MSRIGKQSIIIPSGVSVSVVNNILKITGPKGTLENKCPKDIKVEEKEGKIFITSNIKNEAAKPMYGTFRALIANAVKGVSEGWSKKLELVGTGYRAEVAGKDLRLTVGYSQPAIVSAPDNITFKVEKNVITVDGIDKEVVGQISAKIRSVRPPEPYKGKGILYLGEVIRRKAGKAAKAQGQAA</sequence>
<evidence type="ECO:0000259" key="7">
    <source>
        <dbReference type="Pfam" id="PF00347"/>
    </source>
</evidence>